<evidence type="ECO:0000256" key="2">
    <source>
        <dbReference type="ARBA" id="ARBA00023015"/>
    </source>
</evidence>
<dbReference type="SMART" id="SM00342">
    <property type="entry name" value="HTH_ARAC"/>
    <property type="match status" value="1"/>
</dbReference>
<keyword evidence="3" id="KW-0238">DNA-binding</keyword>
<dbReference type="GO" id="GO:0000160">
    <property type="term" value="P:phosphorelay signal transduction system"/>
    <property type="evidence" value="ECO:0007669"/>
    <property type="project" value="InterPro"/>
</dbReference>
<sequence length="533" mass="62019">MEMYMKLLKLVIVDDEPILLEGLLKTFDWNGMGFEVVGSARNGEQAIEVIKEKRPHVVLTDIRMKKISGLMVMEEIENLGMDCLFVVLSAYRDFEYAQQACDLGAYAYLLKPIADEKLMETMRGAWNVCMEQIRNEEKYDNWEKLLVKDSDSFLQVVVQKYVQDRIPVEKAEKVFDTLEAGLEKDDRFITVYADVDLTYKITNSLNYEAARFAMMQLLEENIGNLFPYWKMENEEGTYLFIVKTKDNRAVGELKDILEMAKVREHPVIAAISKPYKGITGIKRSCEEARKLFDIARMSGAGAFTIPEDMDDRTDRTNAVDTELLIVNAVRRNDEKELKEAFIYFIYGLPQEEEQQCQYMHKVMLKTELMIEDSYGMTEELKKQFKNYYSNLQKLNAARAVDVCYKILCSAIEKRKDNAYSNETKYFKEYMSEAVAYIEEHLDEEDLSIVSVASHVYLNPVYFGRAFKNTFQMTFKKYLMKCRMERAKRLLEEGKTSIGNICETVGISNPSYFSHLFKQYTGKLPSEYKKEYEA</sequence>
<keyword evidence="10" id="KW-1185">Reference proteome</keyword>
<dbReference type="PROSITE" id="PS01124">
    <property type="entry name" value="HTH_ARAC_FAMILY_2"/>
    <property type="match status" value="1"/>
</dbReference>
<gene>
    <name evidence="9" type="ORF">CLOHYLEM_05058</name>
</gene>
<dbReference type="GO" id="GO:0003700">
    <property type="term" value="F:DNA-binding transcription factor activity"/>
    <property type="evidence" value="ECO:0007669"/>
    <property type="project" value="InterPro"/>
</dbReference>
<dbReference type="eggNOG" id="COG4753">
    <property type="taxonomic scope" value="Bacteria"/>
</dbReference>
<dbReference type="InterPro" id="IPR011006">
    <property type="entry name" value="CheY-like_superfamily"/>
</dbReference>
<keyword evidence="2" id="KW-0805">Transcription regulation</keyword>
<evidence type="ECO:0000259" key="7">
    <source>
        <dbReference type="PROSITE" id="PS01124"/>
    </source>
</evidence>
<dbReference type="Pfam" id="PF00072">
    <property type="entry name" value="Response_reg"/>
    <property type="match status" value="1"/>
</dbReference>
<dbReference type="Pfam" id="PF12833">
    <property type="entry name" value="HTH_18"/>
    <property type="match status" value="1"/>
</dbReference>
<name>C0BZ19_9FIRM</name>
<dbReference type="SUPFAM" id="SSF46689">
    <property type="entry name" value="Homeodomain-like"/>
    <property type="match status" value="2"/>
</dbReference>
<evidence type="ECO:0000256" key="1">
    <source>
        <dbReference type="ARBA" id="ARBA00018672"/>
    </source>
</evidence>
<dbReference type="Gene3D" id="1.10.10.60">
    <property type="entry name" value="Homeodomain-like"/>
    <property type="match status" value="2"/>
</dbReference>
<dbReference type="STRING" id="553973.CLOHYLEM_05058"/>
<evidence type="ECO:0000256" key="6">
    <source>
        <dbReference type="PROSITE-ProRule" id="PRU00169"/>
    </source>
</evidence>
<keyword evidence="6" id="KW-0597">Phosphoprotein</keyword>
<dbReference type="PROSITE" id="PS50110">
    <property type="entry name" value="RESPONSE_REGULATORY"/>
    <property type="match status" value="1"/>
</dbReference>
<dbReference type="SUPFAM" id="SSF52172">
    <property type="entry name" value="CheY-like"/>
    <property type="match status" value="1"/>
</dbReference>
<evidence type="ECO:0000313" key="9">
    <source>
        <dbReference type="EMBL" id="EEG75097.1"/>
    </source>
</evidence>
<proteinExistence type="predicted"/>
<evidence type="ECO:0000256" key="3">
    <source>
        <dbReference type="ARBA" id="ARBA00023125"/>
    </source>
</evidence>
<dbReference type="AlphaFoldDB" id="C0BZ19"/>
<comment type="function">
    <text evidence="5">May play the central regulatory role in sporulation. It may be an element of the effector pathway responsible for the activation of sporulation genes in response to nutritional stress. Spo0A may act in concert with spo0H (a sigma factor) to control the expression of some genes that are critical to the sporulation process.</text>
</comment>
<reference evidence="9" key="2">
    <citation type="submission" date="2013-06" db="EMBL/GenBank/DDBJ databases">
        <title>Draft genome sequence of Clostridium hylemonae (DSM 15053).</title>
        <authorList>
            <person name="Sudarsanam P."/>
            <person name="Ley R."/>
            <person name="Guruge J."/>
            <person name="Turnbaugh P.J."/>
            <person name="Mahowald M."/>
            <person name="Liep D."/>
            <person name="Gordon J."/>
        </authorList>
    </citation>
    <scope>NUCLEOTIDE SEQUENCE</scope>
    <source>
        <strain evidence="9">DSM 15053</strain>
    </source>
</reference>
<dbReference type="InterPro" id="IPR001789">
    <property type="entry name" value="Sig_transdc_resp-reg_receiver"/>
</dbReference>
<keyword evidence="4" id="KW-0804">Transcription</keyword>
<dbReference type="PROSITE" id="PS00041">
    <property type="entry name" value="HTH_ARAC_FAMILY_1"/>
    <property type="match status" value="1"/>
</dbReference>
<dbReference type="eggNOG" id="COG2207">
    <property type="taxonomic scope" value="Bacteria"/>
</dbReference>
<accession>C0BZ19</accession>
<dbReference type="GO" id="GO:0043565">
    <property type="term" value="F:sequence-specific DNA binding"/>
    <property type="evidence" value="ECO:0007669"/>
    <property type="project" value="InterPro"/>
</dbReference>
<dbReference type="PANTHER" id="PTHR43280:SF28">
    <property type="entry name" value="HTH-TYPE TRANSCRIPTIONAL ACTIVATOR RHAS"/>
    <property type="match status" value="1"/>
</dbReference>
<dbReference type="CDD" id="cd17536">
    <property type="entry name" value="REC_YesN-like"/>
    <property type="match status" value="1"/>
</dbReference>
<reference evidence="9" key="1">
    <citation type="submission" date="2009-02" db="EMBL/GenBank/DDBJ databases">
        <authorList>
            <person name="Fulton L."/>
            <person name="Clifton S."/>
            <person name="Fulton B."/>
            <person name="Xu J."/>
            <person name="Minx P."/>
            <person name="Pepin K.H."/>
            <person name="Johnson M."/>
            <person name="Bhonagiri V."/>
            <person name="Nash W.E."/>
            <person name="Mardis E.R."/>
            <person name="Wilson R.K."/>
        </authorList>
    </citation>
    <scope>NUCLEOTIDE SEQUENCE [LARGE SCALE GENOMIC DNA]</scope>
    <source>
        <strain evidence="9">DSM 15053</strain>
    </source>
</reference>
<dbReference type="Proteomes" id="UP000004893">
    <property type="component" value="Unassembled WGS sequence"/>
</dbReference>
<dbReference type="InterPro" id="IPR009057">
    <property type="entry name" value="Homeodomain-like_sf"/>
</dbReference>
<evidence type="ECO:0000256" key="5">
    <source>
        <dbReference type="ARBA" id="ARBA00024867"/>
    </source>
</evidence>
<dbReference type="InterPro" id="IPR018060">
    <property type="entry name" value="HTH_AraC"/>
</dbReference>
<feature type="domain" description="HTH araC/xylS-type" evidence="7">
    <location>
        <begin position="431"/>
        <end position="530"/>
    </location>
</feature>
<dbReference type="InterPro" id="IPR018062">
    <property type="entry name" value="HTH_AraC-typ_CS"/>
</dbReference>
<feature type="modified residue" description="4-aspartylphosphate" evidence="6">
    <location>
        <position position="61"/>
    </location>
</feature>
<organism evidence="9 10">
    <name type="scientific">[Clostridium] hylemonae DSM 15053</name>
    <dbReference type="NCBI Taxonomy" id="553973"/>
    <lineage>
        <taxon>Bacteria</taxon>
        <taxon>Bacillati</taxon>
        <taxon>Bacillota</taxon>
        <taxon>Clostridia</taxon>
        <taxon>Lachnospirales</taxon>
        <taxon>Lachnospiraceae</taxon>
    </lineage>
</organism>
<comment type="caution">
    <text evidence="9">The sequence shown here is derived from an EMBL/GenBank/DDBJ whole genome shotgun (WGS) entry which is preliminary data.</text>
</comment>
<evidence type="ECO:0000313" key="10">
    <source>
        <dbReference type="Proteomes" id="UP000004893"/>
    </source>
</evidence>
<protein>
    <recommendedName>
        <fullName evidence="1">Stage 0 sporulation protein A homolog</fullName>
    </recommendedName>
</protein>
<dbReference type="HOGENOM" id="CLU_000445_5_0_9"/>
<feature type="domain" description="Response regulatory" evidence="8">
    <location>
        <begin position="9"/>
        <end position="126"/>
    </location>
</feature>
<evidence type="ECO:0000259" key="8">
    <source>
        <dbReference type="PROSITE" id="PS50110"/>
    </source>
</evidence>
<dbReference type="PANTHER" id="PTHR43280">
    <property type="entry name" value="ARAC-FAMILY TRANSCRIPTIONAL REGULATOR"/>
    <property type="match status" value="1"/>
</dbReference>
<dbReference type="Gene3D" id="3.40.50.2300">
    <property type="match status" value="1"/>
</dbReference>
<dbReference type="SMART" id="SM00448">
    <property type="entry name" value="REC"/>
    <property type="match status" value="1"/>
</dbReference>
<evidence type="ECO:0000256" key="4">
    <source>
        <dbReference type="ARBA" id="ARBA00023163"/>
    </source>
</evidence>
<dbReference type="EMBL" id="ABYI02000018">
    <property type="protein sequence ID" value="EEG75097.1"/>
    <property type="molecule type" value="Genomic_DNA"/>
</dbReference>